<proteinExistence type="predicted"/>
<evidence type="ECO:0000313" key="2">
    <source>
        <dbReference type="Proteomes" id="UP001162318"/>
    </source>
</evidence>
<sequence>MTDKDRLALVLWAAQRTGLPIDLSSKGEGNEGLLKPFADRGIDARLIKGASADLAVPH</sequence>
<accession>A0AA42WZL3</accession>
<dbReference type="EMBL" id="JAOCKX010000056">
    <property type="protein sequence ID" value="MDH2134380.1"/>
    <property type="molecule type" value="Genomic_DNA"/>
</dbReference>
<organism evidence="1 2">
    <name type="scientific">Sphingobium yanoikuyae</name>
    <name type="common">Sphingomonas yanoikuyae</name>
    <dbReference type="NCBI Taxonomy" id="13690"/>
    <lineage>
        <taxon>Bacteria</taxon>
        <taxon>Pseudomonadati</taxon>
        <taxon>Pseudomonadota</taxon>
        <taxon>Alphaproteobacteria</taxon>
        <taxon>Sphingomonadales</taxon>
        <taxon>Sphingomonadaceae</taxon>
        <taxon>Sphingobium</taxon>
    </lineage>
</organism>
<comment type="caution">
    <text evidence="1">The sequence shown here is derived from an EMBL/GenBank/DDBJ whole genome shotgun (WGS) entry which is preliminary data.</text>
</comment>
<gene>
    <name evidence="1" type="ORF">N5J77_24915</name>
</gene>
<name>A0AA42WZL3_SPHYA</name>
<dbReference type="AlphaFoldDB" id="A0AA42WZL3"/>
<dbReference type="Proteomes" id="UP001162318">
    <property type="component" value="Unassembled WGS sequence"/>
</dbReference>
<evidence type="ECO:0000313" key="1">
    <source>
        <dbReference type="EMBL" id="MDH2134380.1"/>
    </source>
</evidence>
<protein>
    <submittedName>
        <fullName evidence="1">Uncharacterized protein</fullName>
    </submittedName>
</protein>
<reference evidence="1" key="1">
    <citation type="submission" date="2022-09" db="EMBL/GenBank/DDBJ databases">
        <title>Intensive care unit water sources are persistently colonized with multi-drug resistant bacteria and are the site of extensive horizontal gene transfer of antibiotic resistance genes.</title>
        <authorList>
            <person name="Diorio-Toth L."/>
        </authorList>
    </citation>
    <scope>NUCLEOTIDE SEQUENCE</scope>
    <source>
        <strain evidence="1">GD03659</strain>
    </source>
</reference>
<dbReference type="RefSeq" id="WP_279729876.1">
    <property type="nucleotide sequence ID" value="NZ_JAOCKX010000056.1"/>
</dbReference>